<organism evidence="2 3">
    <name type="scientific">Raoultella terrigena</name>
    <name type="common">Klebsiella terrigena</name>
    <dbReference type="NCBI Taxonomy" id="577"/>
    <lineage>
        <taxon>Bacteria</taxon>
        <taxon>Pseudomonadati</taxon>
        <taxon>Pseudomonadota</taxon>
        <taxon>Gammaproteobacteria</taxon>
        <taxon>Enterobacterales</taxon>
        <taxon>Enterobacteriaceae</taxon>
        <taxon>Klebsiella/Raoultella group</taxon>
        <taxon>Raoultella</taxon>
    </lineage>
</organism>
<dbReference type="Proteomes" id="UP000267630">
    <property type="component" value="Chromosome 3"/>
</dbReference>
<keyword evidence="3" id="KW-1185">Reference proteome</keyword>
<evidence type="ECO:0000313" key="2">
    <source>
        <dbReference type="EMBL" id="VED50766.1"/>
    </source>
</evidence>
<feature type="chain" id="PRO_5030884524" evidence="1">
    <location>
        <begin position="22"/>
        <end position="221"/>
    </location>
</feature>
<evidence type="ECO:0000256" key="1">
    <source>
        <dbReference type="SAM" id="SignalP"/>
    </source>
</evidence>
<protein>
    <submittedName>
        <fullName evidence="2">Exported protein</fullName>
    </submittedName>
</protein>
<reference evidence="2 3" key="1">
    <citation type="submission" date="2018-12" db="EMBL/GenBank/DDBJ databases">
        <authorList>
            <consortium name="Pathogen Informatics"/>
        </authorList>
    </citation>
    <scope>NUCLEOTIDE SEQUENCE [LARGE SCALE GENOMIC DNA]</scope>
    <source>
        <strain evidence="2 3">NCTC9997</strain>
    </source>
</reference>
<dbReference type="AlphaFoldDB" id="A0A7Z8ZAH2"/>
<proteinExistence type="predicted"/>
<accession>A0A7Z8ZAH2</accession>
<dbReference type="Pfam" id="PF11153">
    <property type="entry name" value="DUF2931"/>
    <property type="match status" value="1"/>
</dbReference>
<dbReference type="InterPro" id="IPR021326">
    <property type="entry name" value="DUF2931"/>
</dbReference>
<sequence>MMEIRRLAGLLSALALTACQGAGPSATAVAKNDLPAEWTFDFFTPRALPALVTFAVVQDADGRVYRFNTLNSTPALPKVVGEWNDKDRVSGGYWNHVARPPRHIIFCWDSVIDKKVYETHLTISKPTIEKMLSPSVYKDYQGNTAYYNRVQIGLAPEGKIAVWLQGARFEPNYRVNPAILYTLSGDKLAICKGITKSDFHYGYDPDIKDFIKGKKYPYGRW</sequence>
<feature type="signal peptide" evidence="1">
    <location>
        <begin position="1"/>
        <end position="21"/>
    </location>
</feature>
<name>A0A7Z8ZAH2_RAOTE</name>
<keyword evidence="1" id="KW-0732">Signal</keyword>
<evidence type="ECO:0000313" key="3">
    <source>
        <dbReference type="Proteomes" id="UP000267630"/>
    </source>
</evidence>
<dbReference type="EMBL" id="LR134253">
    <property type="protein sequence ID" value="VED50766.1"/>
    <property type="molecule type" value="Genomic_DNA"/>
</dbReference>
<gene>
    <name evidence="2" type="ORF">NCTC9997_03407</name>
</gene>
<dbReference type="PROSITE" id="PS51257">
    <property type="entry name" value="PROKAR_LIPOPROTEIN"/>
    <property type="match status" value="1"/>
</dbReference>